<accession>A0A858RNR7</accession>
<dbReference type="EMBL" id="CP051774">
    <property type="protein sequence ID" value="QJE97583.1"/>
    <property type="molecule type" value="Genomic_DNA"/>
</dbReference>
<dbReference type="KEGG" id="luo:HHL09_17955"/>
<proteinExistence type="predicted"/>
<evidence type="ECO:0000313" key="2">
    <source>
        <dbReference type="Proteomes" id="UP000501812"/>
    </source>
</evidence>
<evidence type="ECO:0000313" key="1">
    <source>
        <dbReference type="EMBL" id="QJE97583.1"/>
    </source>
</evidence>
<dbReference type="RefSeq" id="WP_169456009.1">
    <property type="nucleotide sequence ID" value="NZ_CP051774.1"/>
</dbReference>
<keyword evidence="2" id="KW-1185">Reference proteome</keyword>
<gene>
    <name evidence="1" type="ORF">HHL09_17955</name>
</gene>
<protein>
    <recommendedName>
        <fullName evidence="3">Glycosyltransferase family 1 protein</fullName>
    </recommendedName>
</protein>
<name>A0A858RNR7_9BACT</name>
<dbReference type="AlphaFoldDB" id="A0A858RNR7"/>
<dbReference type="Proteomes" id="UP000501812">
    <property type="component" value="Chromosome"/>
</dbReference>
<evidence type="ECO:0008006" key="3">
    <source>
        <dbReference type="Google" id="ProtNLM"/>
    </source>
</evidence>
<reference evidence="1 2" key="1">
    <citation type="submission" date="2020-04" db="EMBL/GenBank/DDBJ databases">
        <title>Luteolibacter sp. G-1-1-1 isolated from soil.</title>
        <authorList>
            <person name="Dahal R.H."/>
        </authorList>
    </citation>
    <scope>NUCLEOTIDE SEQUENCE [LARGE SCALE GENOMIC DNA]</scope>
    <source>
        <strain evidence="1 2">G-1-1-1</strain>
    </source>
</reference>
<organism evidence="1 2">
    <name type="scientific">Luteolibacter luteus</name>
    <dbReference type="NCBI Taxonomy" id="2728835"/>
    <lineage>
        <taxon>Bacteria</taxon>
        <taxon>Pseudomonadati</taxon>
        <taxon>Verrucomicrobiota</taxon>
        <taxon>Verrucomicrobiia</taxon>
        <taxon>Verrucomicrobiales</taxon>
        <taxon>Verrucomicrobiaceae</taxon>
        <taxon>Luteolibacter</taxon>
    </lineage>
</organism>
<sequence length="334" mass="37198">MNVAVILNTTPHVETLLFLYLALDRLEGIKPVAFPLDGDRWGLKALLEKGKIRYSFHTEGMRDHFDAAVVITAYPSGIDLPALPFARHPFLKEFSGRRILITHRANAPLSRYESTRVLCLHPAGQNQGVPHLFPCEHPLLGAGMELSPGSTIRLLVQGKFDRRHRELSLISAILKQFPQGIHIVLLGSGASLCGFKDPRVTTLENLNEVEFYEAAASCHYMLPLVDGTTLKGSYIHERFSSSLGISFADLKPSIVHESLQGVYSFPLGHIYRDLTELMEILQGLTEGAQDYPGMREQMRMNRDFMRLHNEAVLSDALQEATSPENPEASVLTEG</sequence>